<dbReference type="GO" id="GO:0005634">
    <property type="term" value="C:nucleus"/>
    <property type="evidence" value="ECO:0007669"/>
    <property type="project" value="UniProtKB-SubCell"/>
</dbReference>
<evidence type="ECO:0000313" key="4">
    <source>
        <dbReference type="Proteomes" id="UP000070501"/>
    </source>
</evidence>
<accession>A0A136IUZ4</accession>
<comment type="subcellular location">
    <subcellularLocation>
        <location evidence="1">Nucleus</location>
    </subcellularLocation>
</comment>
<dbReference type="AlphaFoldDB" id="A0A136IUZ4"/>
<sequence>MLPARHAQPLLAPGTWHLGLALSGTETQDLRRLLRRCRMSLTAIHDPSSPALLQLLLPLALHSSAVLEGLLSLSTNTYPRSPEQLRRQDAALGQLMAEIAATPVGDAKPFDPTRAQRIMASSLLLANFSLSLCDTTWTSHIHGMIGIARGTSRDALLHDATGRFLLAHCAVSDISAMSVGLRRLSHKCWLSWMMPRAPRSPDPHFTSIEITLGYPESLLDIIAQVAELADDSALCTGMSSIDVLSPVSALSSGTTTPSLGTTRELELALYRWTPPSLPTAMSSFQKLALRAAWGIMRRTALLYLWRGQGFHSNVLMPLPGELAIGSQALVVQVLSDLQVTVDICRSHRLSIASTMMWPLAVVGVECTNDPTPARQLEIADLLMALVELFQMHQARHLLVALERLWERPSPYPSDFLSLQLVCNDMDLCIPLF</sequence>
<dbReference type="EMBL" id="KQ964257">
    <property type="protein sequence ID" value="KXJ88864.1"/>
    <property type="molecule type" value="Genomic_DNA"/>
</dbReference>
<dbReference type="InParanoid" id="A0A136IUZ4"/>
<evidence type="ECO:0000313" key="3">
    <source>
        <dbReference type="EMBL" id="KXJ88864.1"/>
    </source>
</evidence>
<dbReference type="InterPro" id="IPR021858">
    <property type="entry name" value="Fun_TF"/>
</dbReference>
<proteinExistence type="predicted"/>
<dbReference type="PANTHER" id="PTHR37534:SF46">
    <property type="entry name" value="ZN(II)2CYS6 TRANSCRIPTION FACTOR (EUROFUNG)"/>
    <property type="match status" value="1"/>
</dbReference>
<gene>
    <name evidence="3" type="ORF">Micbo1qcDRAFT_207002</name>
</gene>
<dbReference type="Pfam" id="PF11951">
    <property type="entry name" value="Fungal_trans_2"/>
    <property type="match status" value="1"/>
</dbReference>
<name>A0A136IUZ4_9PEZI</name>
<dbReference type="OrthoDB" id="4844260at2759"/>
<reference evidence="4" key="1">
    <citation type="submission" date="2016-02" db="EMBL/GenBank/DDBJ databases">
        <title>Draft genome sequence of Microdochium bolleyi, a fungal endophyte of beachgrass.</title>
        <authorList>
            <consortium name="DOE Joint Genome Institute"/>
            <person name="David A.S."/>
            <person name="May G."/>
            <person name="Haridas S."/>
            <person name="Lim J."/>
            <person name="Wang M."/>
            <person name="Labutti K."/>
            <person name="Lipzen A."/>
            <person name="Barry K."/>
            <person name="Grigoriev I.V."/>
        </authorList>
    </citation>
    <scope>NUCLEOTIDE SEQUENCE [LARGE SCALE GENOMIC DNA]</scope>
    <source>
        <strain evidence="4">J235TASD1</strain>
    </source>
</reference>
<keyword evidence="4" id="KW-1185">Reference proteome</keyword>
<evidence type="ECO:0000256" key="2">
    <source>
        <dbReference type="ARBA" id="ARBA00023242"/>
    </source>
</evidence>
<organism evidence="3 4">
    <name type="scientific">Microdochium bolleyi</name>
    <dbReference type="NCBI Taxonomy" id="196109"/>
    <lineage>
        <taxon>Eukaryota</taxon>
        <taxon>Fungi</taxon>
        <taxon>Dikarya</taxon>
        <taxon>Ascomycota</taxon>
        <taxon>Pezizomycotina</taxon>
        <taxon>Sordariomycetes</taxon>
        <taxon>Xylariomycetidae</taxon>
        <taxon>Xylariales</taxon>
        <taxon>Microdochiaceae</taxon>
        <taxon>Microdochium</taxon>
    </lineage>
</organism>
<keyword evidence="2" id="KW-0539">Nucleus</keyword>
<protein>
    <submittedName>
        <fullName evidence="3">Fungal-specific transcription factor domain-domain-containing protein</fullName>
    </submittedName>
</protein>
<dbReference type="Proteomes" id="UP000070501">
    <property type="component" value="Unassembled WGS sequence"/>
</dbReference>
<dbReference type="PANTHER" id="PTHR37534">
    <property type="entry name" value="TRANSCRIPTIONAL ACTIVATOR PROTEIN UGA3"/>
    <property type="match status" value="1"/>
</dbReference>
<evidence type="ECO:0000256" key="1">
    <source>
        <dbReference type="ARBA" id="ARBA00004123"/>
    </source>
</evidence>